<dbReference type="PANTHER" id="PTHR21347">
    <property type="entry name" value="CLEFT LIP AND PALATE ASSOCIATED TRANSMEMBRANE PROTEIN-RELATED"/>
    <property type="match status" value="1"/>
</dbReference>
<dbReference type="InterPro" id="IPR008429">
    <property type="entry name" value="CLPTM1"/>
</dbReference>
<feature type="transmembrane region" description="Helical" evidence="7">
    <location>
        <begin position="345"/>
        <end position="365"/>
    </location>
</feature>
<evidence type="ECO:0000256" key="5">
    <source>
        <dbReference type="ARBA" id="ARBA00023136"/>
    </source>
</evidence>
<evidence type="ECO:0000256" key="3">
    <source>
        <dbReference type="ARBA" id="ARBA00022692"/>
    </source>
</evidence>
<dbReference type="EMBL" id="CAXHTA020000016">
    <property type="protein sequence ID" value="CAL5226786.1"/>
    <property type="molecule type" value="Genomic_DNA"/>
</dbReference>
<dbReference type="Proteomes" id="UP001497392">
    <property type="component" value="Unassembled WGS sequence"/>
</dbReference>
<feature type="transmembrane region" description="Helical" evidence="7">
    <location>
        <begin position="371"/>
        <end position="389"/>
    </location>
</feature>
<reference evidence="8 9" key="1">
    <citation type="submission" date="2024-06" db="EMBL/GenBank/DDBJ databases">
        <authorList>
            <person name="Kraege A."/>
            <person name="Thomma B."/>
        </authorList>
    </citation>
    <scope>NUCLEOTIDE SEQUENCE [LARGE SCALE GENOMIC DNA]</scope>
</reference>
<comment type="caution">
    <text evidence="8">The sequence shown here is derived from an EMBL/GenBank/DDBJ whole genome shotgun (WGS) entry which is preliminary data.</text>
</comment>
<accession>A0ABP1G3L1</accession>
<keyword evidence="4 7" id="KW-1133">Transmembrane helix</keyword>
<gene>
    <name evidence="8" type="primary">g9645</name>
    <name evidence="8" type="ORF">VP750_LOCUS8692</name>
</gene>
<evidence type="ECO:0000313" key="9">
    <source>
        <dbReference type="Proteomes" id="UP001497392"/>
    </source>
</evidence>
<keyword evidence="9" id="KW-1185">Reference proteome</keyword>
<comment type="similarity">
    <text evidence="2">Belongs to the CLPTM1 family.</text>
</comment>
<evidence type="ECO:0000256" key="7">
    <source>
        <dbReference type="SAM" id="Phobius"/>
    </source>
</evidence>
<name>A0ABP1G3L1_9CHLO</name>
<feature type="transmembrane region" description="Helical" evidence="7">
    <location>
        <begin position="309"/>
        <end position="329"/>
    </location>
</feature>
<feature type="transmembrane region" description="Helical" evidence="7">
    <location>
        <begin position="453"/>
        <end position="474"/>
    </location>
</feature>
<evidence type="ECO:0000313" key="8">
    <source>
        <dbReference type="EMBL" id="CAL5226786.1"/>
    </source>
</evidence>
<evidence type="ECO:0000256" key="2">
    <source>
        <dbReference type="ARBA" id="ARBA00009310"/>
    </source>
</evidence>
<evidence type="ECO:0000256" key="1">
    <source>
        <dbReference type="ARBA" id="ARBA00004141"/>
    </source>
</evidence>
<feature type="region of interest" description="Disordered" evidence="6">
    <location>
        <begin position="559"/>
        <end position="590"/>
    </location>
</feature>
<proteinExistence type="inferred from homology"/>
<feature type="transmembrane region" description="Helical" evidence="7">
    <location>
        <begin position="428"/>
        <end position="447"/>
    </location>
</feature>
<dbReference type="PANTHER" id="PTHR21347:SF0">
    <property type="entry name" value="LIPID SCRAMBLASE CLPTM1L"/>
    <property type="match status" value="1"/>
</dbReference>
<sequence length="590" mass="67583">MPAQQAAVAGGGQGQQEPQKKSSAIFGILRMIAMWYMFKTFFGGGSQKKLSREEMFAPHFPKGTSLDMSVYLSESPYFRDFTGSKPIWQEADVQLGLAAERKLNITYYPSQAVQNNGSVYLHAFFAPSGLALDPSDSFYQNNTVFGKSLALNRYLPRPRNKTGVNLLATTQAEQEEARKKGEADKEKPREYISFLKPFVSIALLDDATAYPSNAVPEHIKAHLDPNFDSMTYYPTIYFNEFWILRENLVPLNETVKEVNVELDLTQMPMWKFTIFSQVEKSFEMQRDFGAQADGESDELKRVLLEGNPYFLGLTFFVSILHSVFDMLAFKNDIGFWRGKKNVEGLSVRTVGINCVCQVIIFLYLMEENTSYVVLFSSGLGLIIEFWKLTQAMSISLDWSQGYPKLKFADKSSYTQSMTKQYDAEAMRYLSYALYPLVIGYAIYALLYESHRSWYSWVLNSLVGAVYTFGFILMCPQLYLNYRMKSVAHLPWRQMTYKFLNTIIDDLFAFVIKMPTLHRLSVFRDDIVFLIYIYQRWIYRVDKKRANEFGFSAEPDAAEQAALSETAHKEAASSSALQTVEPKTVEPKKEK</sequence>
<evidence type="ECO:0000256" key="6">
    <source>
        <dbReference type="SAM" id="MobiDB-lite"/>
    </source>
</evidence>
<protein>
    <submittedName>
        <fullName evidence="8">G9645 protein</fullName>
    </submittedName>
</protein>
<organism evidence="8 9">
    <name type="scientific">Coccomyxa viridis</name>
    <dbReference type="NCBI Taxonomy" id="1274662"/>
    <lineage>
        <taxon>Eukaryota</taxon>
        <taxon>Viridiplantae</taxon>
        <taxon>Chlorophyta</taxon>
        <taxon>core chlorophytes</taxon>
        <taxon>Trebouxiophyceae</taxon>
        <taxon>Trebouxiophyceae incertae sedis</taxon>
        <taxon>Coccomyxaceae</taxon>
        <taxon>Coccomyxa</taxon>
    </lineage>
</organism>
<keyword evidence="5 7" id="KW-0472">Membrane</keyword>
<keyword evidence="3 7" id="KW-0812">Transmembrane</keyword>
<comment type="subcellular location">
    <subcellularLocation>
        <location evidence="1">Membrane</location>
        <topology evidence="1">Multi-pass membrane protein</topology>
    </subcellularLocation>
</comment>
<evidence type="ECO:0000256" key="4">
    <source>
        <dbReference type="ARBA" id="ARBA00022989"/>
    </source>
</evidence>
<dbReference type="Pfam" id="PF05602">
    <property type="entry name" value="CLPTM1"/>
    <property type="match status" value="1"/>
</dbReference>